<accession>A0A3N4LSY7</accession>
<feature type="compositionally biased region" description="Polar residues" evidence="1">
    <location>
        <begin position="29"/>
        <end position="42"/>
    </location>
</feature>
<evidence type="ECO:0000313" key="2">
    <source>
        <dbReference type="EMBL" id="RPB26017.1"/>
    </source>
</evidence>
<protein>
    <submittedName>
        <fullName evidence="2">Uncharacterized protein</fullName>
    </submittedName>
</protein>
<dbReference type="InParanoid" id="A0A3N4LSY7"/>
<dbReference type="AlphaFoldDB" id="A0A3N4LSY7"/>
<dbReference type="EMBL" id="ML121536">
    <property type="protein sequence ID" value="RPB26017.1"/>
    <property type="molecule type" value="Genomic_DNA"/>
</dbReference>
<feature type="region of interest" description="Disordered" evidence="1">
    <location>
        <begin position="1"/>
        <end position="70"/>
    </location>
</feature>
<sequence>MGIHNEEHEGSPPTLQALPLPPTPSTTSGDNTPAGTSFTGTLVTPVVERKLRPRAMPRLPAVSPSKRPQLDMLAEGNLLGGQSVRKRASGKWEGGGIERAFTLVHEVEQSGSVAPSPSFAVAEVVDGGGEGSELGQEGTKEDVELGTRGKRKMEAMAKEGKKMRRLATEKSKGKNEDETAAQKATSAGTLGIRKTELHQGKEMHSQIEGLTEEIEDVIHVEQNTTSGKPTPSVAVRGKSCGLRPLMQKHVAVMVDHPAGGDSWSVQSDRGVNTEMEVEDTEDEFGKQKVKGLETITSEGNLQERSRDDGYILSWNEYTVDSISADQDHASSPNPSLYTTTRRDSGVSLGRHCVGPQLLNTVPHPTLLLRGGEASTVMISSPAYPSEQLRFGLGGQYEERVLYKALGEELERFGQDPGRTEEQAMEGIWNNVSQDIKGQKEGQLKLGDVKAVEPEAQVDLIELGVVDPDLPEESEYPVLHFAVESPFGGGAKDERYGGSEAEDGWISSASNETVEIPEPGSDKAMRMVWSNEEWPGWGEEDSPVWVEQDWGKWAESVRGPYGQERF</sequence>
<proteinExistence type="predicted"/>
<dbReference type="Proteomes" id="UP000267821">
    <property type="component" value="Unassembled WGS sequence"/>
</dbReference>
<feature type="compositionally biased region" description="Basic and acidic residues" evidence="1">
    <location>
        <begin position="155"/>
        <end position="177"/>
    </location>
</feature>
<organism evidence="2 3">
    <name type="scientific">Terfezia boudieri ATCC MYA-4762</name>
    <dbReference type="NCBI Taxonomy" id="1051890"/>
    <lineage>
        <taxon>Eukaryota</taxon>
        <taxon>Fungi</taxon>
        <taxon>Dikarya</taxon>
        <taxon>Ascomycota</taxon>
        <taxon>Pezizomycotina</taxon>
        <taxon>Pezizomycetes</taxon>
        <taxon>Pezizales</taxon>
        <taxon>Pezizaceae</taxon>
        <taxon>Terfezia</taxon>
    </lineage>
</organism>
<dbReference type="OrthoDB" id="5364626at2759"/>
<evidence type="ECO:0000313" key="3">
    <source>
        <dbReference type="Proteomes" id="UP000267821"/>
    </source>
</evidence>
<keyword evidence="3" id="KW-1185">Reference proteome</keyword>
<gene>
    <name evidence="2" type="ORF">L211DRAFT_847761</name>
</gene>
<feature type="compositionally biased region" description="Basic and acidic residues" evidence="1">
    <location>
        <begin position="1"/>
        <end position="10"/>
    </location>
</feature>
<feature type="region of interest" description="Disordered" evidence="1">
    <location>
        <begin position="488"/>
        <end position="523"/>
    </location>
</feature>
<reference evidence="2 3" key="1">
    <citation type="journal article" date="2018" name="Nat. Ecol. Evol.">
        <title>Pezizomycetes genomes reveal the molecular basis of ectomycorrhizal truffle lifestyle.</title>
        <authorList>
            <person name="Murat C."/>
            <person name="Payen T."/>
            <person name="Noel B."/>
            <person name="Kuo A."/>
            <person name="Morin E."/>
            <person name="Chen J."/>
            <person name="Kohler A."/>
            <person name="Krizsan K."/>
            <person name="Balestrini R."/>
            <person name="Da Silva C."/>
            <person name="Montanini B."/>
            <person name="Hainaut M."/>
            <person name="Levati E."/>
            <person name="Barry K.W."/>
            <person name="Belfiori B."/>
            <person name="Cichocki N."/>
            <person name="Clum A."/>
            <person name="Dockter R.B."/>
            <person name="Fauchery L."/>
            <person name="Guy J."/>
            <person name="Iotti M."/>
            <person name="Le Tacon F."/>
            <person name="Lindquist E.A."/>
            <person name="Lipzen A."/>
            <person name="Malagnac F."/>
            <person name="Mello A."/>
            <person name="Molinier V."/>
            <person name="Miyauchi S."/>
            <person name="Poulain J."/>
            <person name="Riccioni C."/>
            <person name="Rubini A."/>
            <person name="Sitrit Y."/>
            <person name="Splivallo R."/>
            <person name="Traeger S."/>
            <person name="Wang M."/>
            <person name="Zifcakova L."/>
            <person name="Wipf D."/>
            <person name="Zambonelli A."/>
            <person name="Paolocci F."/>
            <person name="Nowrousian M."/>
            <person name="Ottonello S."/>
            <person name="Baldrian P."/>
            <person name="Spatafora J.W."/>
            <person name="Henrissat B."/>
            <person name="Nagy L.G."/>
            <person name="Aury J.M."/>
            <person name="Wincker P."/>
            <person name="Grigoriev I.V."/>
            <person name="Bonfante P."/>
            <person name="Martin F.M."/>
        </authorList>
    </citation>
    <scope>NUCLEOTIDE SEQUENCE [LARGE SCALE GENOMIC DNA]</scope>
    <source>
        <strain evidence="2 3">ATCC MYA-4762</strain>
    </source>
</reference>
<feature type="region of interest" description="Disordered" evidence="1">
    <location>
        <begin position="155"/>
        <end position="195"/>
    </location>
</feature>
<evidence type="ECO:0000256" key="1">
    <source>
        <dbReference type="SAM" id="MobiDB-lite"/>
    </source>
</evidence>
<name>A0A3N4LSY7_9PEZI</name>